<reference evidence="3 4" key="1">
    <citation type="submission" date="2009-01" db="EMBL/GenBank/DDBJ databases">
        <authorList>
            <person name="Fulton L."/>
            <person name="Clifton S."/>
            <person name="Fulton B."/>
            <person name="Xu J."/>
            <person name="Minx P."/>
            <person name="Pepin K.H."/>
            <person name="Johnson M."/>
            <person name="Bhonagiri V."/>
            <person name="Nash W.E."/>
            <person name="Mardis E.R."/>
            <person name="Wilson R.K."/>
        </authorList>
    </citation>
    <scope>NUCLEOTIDE SEQUENCE [LARGE SCALE GENOMIC DNA]</scope>
    <source>
        <strain evidence="3 4">DSM 5476</strain>
    </source>
</reference>
<evidence type="ECO:0000313" key="3">
    <source>
        <dbReference type="EMBL" id="EEG31276.1"/>
    </source>
</evidence>
<dbReference type="InterPro" id="IPR043128">
    <property type="entry name" value="Rev_trsase/Diguanyl_cyclase"/>
</dbReference>
<protein>
    <submittedName>
        <fullName evidence="3">Diguanylate cyclase (GGDEF) domain protein</fullName>
    </submittedName>
</protein>
<evidence type="ECO:0000256" key="1">
    <source>
        <dbReference type="SAM" id="Phobius"/>
    </source>
</evidence>
<feature type="transmembrane region" description="Helical" evidence="1">
    <location>
        <begin position="35"/>
        <end position="54"/>
    </location>
</feature>
<dbReference type="eggNOG" id="COG3706">
    <property type="taxonomic scope" value="Bacteria"/>
</dbReference>
<sequence>MLLQYWKNFRRRSAVVMKECREDIIQSNLSMLKKMSVVALVLLFGYSVVTAFMFKNQQLYLIYQVFLFIHAVFVLFAFWYAKQRRHSLAVTQGSCIAFILSIMMFITIISVVPYRQQPGIFFPILYITVYLLYLFPFWVINLVMTTVYAAFSTAVLLLKSPEAISYDLFGATTVWIIGICLSFWNIDLRLREYESKLELKNASNLDEMTGLPNRRYFNDFIAYKFKESARKSLPFSILIFDIDDFKYYNDSFGHLAGDECLSRIGRVMLDYMIQQDLFIARFGGEEFIAVLAGEDARRAQEHAENLIQQIRKCPMPAAFGESTHVTMSVGFAQMEHIGETASFHEVIKNADVALYRAKANGKDRIERYSLSRVVHTCPGSPKL</sequence>
<dbReference type="PROSITE" id="PS50887">
    <property type="entry name" value="GGDEF"/>
    <property type="match status" value="1"/>
</dbReference>
<dbReference type="Proteomes" id="UP000003340">
    <property type="component" value="Unassembled WGS sequence"/>
</dbReference>
<gene>
    <name evidence="3" type="ORF">CLOSTMETH_01073</name>
</gene>
<reference evidence="3 4" key="2">
    <citation type="submission" date="2009-02" db="EMBL/GenBank/DDBJ databases">
        <title>Draft genome sequence of Clostridium methylpentosum (DSM 5476).</title>
        <authorList>
            <person name="Sudarsanam P."/>
            <person name="Ley R."/>
            <person name="Guruge J."/>
            <person name="Turnbaugh P.J."/>
            <person name="Mahowald M."/>
            <person name="Liep D."/>
            <person name="Gordon J."/>
        </authorList>
    </citation>
    <scope>NUCLEOTIDE SEQUENCE [LARGE SCALE GENOMIC DNA]</scope>
    <source>
        <strain evidence="3 4">DSM 5476</strain>
    </source>
</reference>
<dbReference type="GO" id="GO:0052621">
    <property type="term" value="F:diguanylate cyclase activity"/>
    <property type="evidence" value="ECO:0007669"/>
    <property type="project" value="TreeGrafter"/>
</dbReference>
<feature type="transmembrane region" description="Helical" evidence="1">
    <location>
        <begin position="60"/>
        <end position="81"/>
    </location>
</feature>
<dbReference type="InterPro" id="IPR000160">
    <property type="entry name" value="GGDEF_dom"/>
</dbReference>
<keyword evidence="1" id="KW-0472">Membrane</keyword>
<keyword evidence="1" id="KW-0812">Transmembrane</keyword>
<dbReference type="GO" id="GO:0005886">
    <property type="term" value="C:plasma membrane"/>
    <property type="evidence" value="ECO:0007669"/>
    <property type="project" value="TreeGrafter"/>
</dbReference>
<dbReference type="Pfam" id="PF00990">
    <property type="entry name" value="GGDEF"/>
    <property type="match status" value="1"/>
</dbReference>
<dbReference type="InterPro" id="IPR029787">
    <property type="entry name" value="Nucleotide_cyclase"/>
</dbReference>
<dbReference type="GO" id="GO:1902201">
    <property type="term" value="P:negative regulation of bacterial-type flagellum-dependent cell motility"/>
    <property type="evidence" value="ECO:0007669"/>
    <property type="project" value="TreeGrafter"/>
</dbReference>
<dbReference type="Gene3D" id="3.30.70.270">
    <property type="match status" value="1"/>
</dbReference>
<dbReference type="HOGENOM" id="CLU_000445_11_1_9"/>
<keyword evidence="4" id="KW-1185">Reference proteome</keyword>
<dbReference type="SUPFAM" id="SSF55073">
    <property type="entry name" value="Nucleotide cyclase"/>
    <property type="match status" value="1"/>
</dbReference>
<dbReference type="AlphaFoldDB" id="C0EB56"/>
<proteinExistence type="predicted"/>
<evidence type="ECO:0000259" key="2">
    <source>
        <dbReference type="PROSITE" id="PS50887"/>
    </source>
</evidence>
<accession>C0EB56</accession>
<dbReference type="InterPro" id="IPR050469">
    <property type="entry name" value="Diguanylate_Cyclase"/>
</dbReference>
<dbReference type="STRING" id="537013.CLOSTMETH_01073"/>
<feature type="transmembrane region" description="Helical" evidence="1">
    <location>
        <begin position="93"/>
        <end position="114"/>
    </location>
</feature>
<dbReference type="SMART" id="SM00267">
    <property type="entry name" value="GGDEF"/>
    <property type="match status" value="1"/>
</dbReference>
<feature type="transmembrane region" description="Helical" evidence="1">
    <location>
        <begin position="163"/>
        <end position="184"/>
    </location>
</feature>
<dbReference type="PANTHER" id="PTHR45138:SF9">
    <property type="entry name" value="DIGUANYLATE CYCLASE DGCM-RELATED"/>
    <property type="match status" value="1"/>
</dbReference>
<dbReference type="FunFam" id="3.30.70.270:FF:000001">
    <property type="entry name" value="Diguanylate cyclase domain protein"/>
    <property type="match status" value="1"/>
</dbReference>
<dbReference type="NCBIfam" id="TIGR00254">
    <property type="entry name" value="GGDEF"/>
    <property type="match status" value="1"/>
</dbReference>
<dbReference type="EMBL" id="ACEC01000040">
    <property type="protein sequence ID" value="EEG31276.1"/>
    <property type="molecule type" value="Genomic_DNA"/>
</dbReference>
<keyword evidence="1" id="KW-1133">Transmembrane helix</keyword>
<comment type="caution">
    <text evidence="3">The sequence shown here is derived from an EMBL/GenBank/DDBJ whole genome shotgun (WGS) entry which is preliminary data.</text>
</comment>
<dbReference type="CDD" id="cd01949">
    <property type="entry name" value="GGDEF"/>
    <property type="match status" value="1"/>
</dbReference>
<organism evidence="3 4">
    <name type="scientific">[Clostridium] methylpentosum DSM 5476</name>
    <dbReference type="NCBI Taxonomy" id="537013"/>
    <lineage>
        <taxon>Bacteria</taxon>
        <taxon>Bacillati</taxon>
        <taxon>Bacillota</taxon>
        <taxon>Clostridia</taxon>
        <taxon>Eubacteriales</taxon>
        <taxon>Oscillospiraceae</taxon>
        <taxon>Oscillospiraceae incertae sedis</taxon>
    </lineage>
</organism>
<feature type="transmembrane region" description="Helical" evidence="1">
    <location>
        <begin position="120"/>
        <end position="151"/>
    </location>
</feature>
<dbReference type="PANTHER" id="PTHR45138">
    <property type="entry name" value="REGULATORY COMPONENTS OF SENSORY TRANSDUCTION SYSTEM"/>
    <property type="match status" value="1"/>
</dbReference>
<dbReference type="GO" id="GO:0043709">
    <property type="term" value="P:cell adhesion involved in single-species biofilm formation"/>
    <property type="evidence" value="ECO:0007669"/>
    <property type="project" value="TreeGrafter"/>
</dbReference>
<evidence type="ECO:0000313" key="4">
    <source>
        <dbReference type="Proteomes" id="UP000003340"/>
    </source>
</evidence>
<feature type="domain" description="GGDEF" evidence="2">
    <location>
        <begin position="233"/>
        <end position="370"/>
    </location>
</feature>
<name>C0EB56_9FIRM</name>